<dbReference type="InterPro" id="IPR016181">
    <property type="entry name" value="Acyl_CoA_acyltransferase"/>
</dbReference>
<reference evidence="2 3" key="1">
    <citation type="submission" date="2016-01" db="EMBL/GenBank/DDBJ databases">
        <title>Highly variable Streptococcus oralis are common among viridans streptococci isolated from primates.</title>
        <authorList>
            <person name="Denapaite D."/>
            <person name="Rieger M."/>
            <person name="Koendgen S."/>
            <person name="Brueckner R."/>
            <person name="Ochigava I."/>
            <person name="Kappeler P."/>
            <person name="Maetz-Rensing K."/>
            <person name="Leendertz F."/>
            <person name="Hakenbeck R."/>
        </authorList>
    </citation>
    <scope>NUCLEOTIDE SEQUENCE [LARGE SCALE GENOMIC DNA]</scope>
    <source>
        <strain evidence="2 3">DD02</strain>
    </source>
</reference>
<dbReference type="SUPFAM" id="SSF55729">
    <property type="entry name" value="Acyl-CoA N-acyltransferases (Nat)"/>
    <property type="match status" value="1"/>
</dbReference>
<evidence type="ECO:0000313" key="3">
    <source>
        <dbReference type="Proteomes" id="UP000070198"/>
    </source>
</evidence>
<dbReference type="Proteomes" id="UP000070198">
    <property type="component" value="Unassembled WGS sequence"/>
</dbReference>
<dbReference type="Gene3D" id="3.40.630.30">
    <property type="match status" value="1"/>
</dbReference>
<dbReference type="PANTHER" id="PTHR39173:SF1">
    <property type="entry name" value="ACETYLTRANSFERASE"/>
    <property type="match status" value="1"/>
</dbReference>
<organism evidence="2 3">
    <name type="scientific">Streptococcus gallolyticus</name>
    <dbReference type="NCBI Taxonomy" id="315405"/>
    <lineage>
        <taxon>Bacteria</taxon>
        <taxon>Bacillati</taxon>
        <taxon>Bacillota</taxon>
        <taxon>Bacilli</taxon>
        <taxon>Lactobacillales</taxon>
        <taxon>Streptococcaceae</taxon>
        <taxon>Streptococcus</taxon>
    </lineage>
</organism>
<dbReference type="EMBL" id="LQOF01000239">
    <property type="protein sequence ID" value="KXT68173.1"/>
    <property type="molecule type" value="Genomic_DNA"/>
</dbReference>
<evidence type="ECO:0000259" key="1">
    <source>
        <dbReference type="Pfam" id="PF13302"/>
    </source>
</evidence>
<dbReference type="PANTHER" id="PTHR39173">
    <property type="entry name" value="ACETYLTRANSFERASE"/>
    <property type="match status" value="1"/>
</dbReference>
<comment type="caution">
    <text evidence="2">The sequence shown here is derived from an EMBL/GenBank/DDBJ whole genome shotgun (WGS) entry which is preliminary data.</text>
</comment>
<evidence type="ECO:0000313" key="2">
    <source>
        <dbReference type="EMBL" id="KXT68173.1"/>
    </source>
</evidence>
<dbReference type="RefSeq" id="WP_061458660.1">
    <property type="nucleotide sequence ID" value="NZ_KQ968747.1"/>
</dbReference>
<gene>
    <name evidence="2" type="ORF">SGADD02_01067</name>
</gene>
<dbReference type="Pfam" id="PF13302">
    <property type="entry name" value="Acetyltransf_3"/>
    <property type="match status" value="1"/>
</dbReference>
<dbReference type="PATRIC" id="fig|315405.11.peg.1273"/>
<proteinExistence type="predicted"/>
<dbReference type="AlphaFoldDB" id="A0A139MWS6"/>
<name>A0A139MWS6_9STRE</name>
<sequence>MKDKLSLVRPSLSYLEQIEAFRQEFDHINETMHGSIGLLDFKDTTEWLDFVKKCEEGFDTIMFKVPSSTFLCIRQSDQKMVGICNIRHNVVQERLFNRVGHIGYSIAPSERHKGYAKEQLCLAVIEAKKIGIDRILMTCDITNTASEKTILANNGIYNNTFHDRSDDSYTKRFWIEVTKND</sequence>
<dbReference type="InterPro" id="IPR000182">
    <property type="entry name" value="GNAT_dom"/>
</dbReference>
<feature type="domain" description="N-acetyltransferase" evidence="1">
    <location>
        <begin position="41"/>
        <end position="149"/>
    </location>
</feature>
<keyword evidence="2" id="KW-0808">Transferase</keyword>
<protein>
    <submittedName>
        <fullName evidence="2">Acetyltransferase</fullName>
    </submittedName>
</protein>
<dbReference type="GO" id="GO:0016747">
    <property type="term" value="F:acyltransferase activity, transferring groups other than amino-acyl groups"/>
    <property type="evidence" value="ECO:0007669"/>
    <property type="project" value="InterPro"/>
</dbReference>
<accession>A0A139MWS6</accession>